<protein>
    <submittedName>
        <fullName evidence="2">Uncharacterized protein</fullName>
    </submittedName>
</protein>
<keyword evidence="3" id="KW-1185">Reference proteome</keyword>
<dbReference type="Pfam" id="PF20567">
    <property type="entry name" value="DUF6776"/>
    <property type="match status" value="1"/>
</dbReference>
<sequence>MPNYERWRNRLQVIEHKYLPLNRYLFLIVVLAFCLGVVSYYYSQDFLSEKSHEAHEIAKLKKSLNHQAQELATRNLEISIEKEANANMEVMFLEQEHKIKKLARELSFYRSIMTPEKTAEGISVYDLKLEPSIIQDKKDLTLVLIQQSKRQRSVKGHVQLTLIGVKDGKEVRQSLNELSQSKFKFNFRFFQELNARLSLPSEVDWKKVLVKVIVPASRWSKAQQTERGFEMTELEANKASLIQDAVDDLMQQKALKDETKVEAGTETQ</sequence>
<feature type="transmembrane region" description="Helical" evidence="1">
    <location>
        <begin position="21"/>
        <end position="42"/>
    </location>
</feature>
<organism evidence="2 3">
    <name type="scientific">Parashewanella spongiae</name>
    <dbReference type="NCBI Taxonomy" id="342950"/>
    <lineage>
        <taxon>Bacteria</taxon>
        <taxon>Pseudomonadati</taxon>
        <taxon>Pseudomonadota</taxon>
        <taxon>Gammaproteobacteria</taxon>
        <taxon>Alteromonadales</taxon>
        <taxon>Shewanellaceae</taxon>
        <taxon>Parashewanella</taxon>
    </lineage>
</organism>
<dbReference type="AlphaFoldDB" id="A0A3A6TI78"/>
<name>A0A3A6TI78_9GAMM</name>
<dbReference type="RefSeq" id="WP_121854443.1">
    <property type="nucleotide sequence ID" value="NZ_CP037952.1"/>
</dbReference>
<keyword evidence="1" id="KW-1133">Transmembrane helix</keyword>
<dbReference type="InterPro" id="IPR046703">
    <property type="entry name" value="DUF6776"/>
</dbReference>
<evidence type="ECO:0000313" key="2">
    <source>
        <dbReference type="EMBL" id="RJY07877.1"/>
    </source>
</evidence>
<gene>
    <name evidence="2" type="ORF">D5R81_14980</name>
</gene>
<dbReference type="Proteomes" id="UP000273022">
    <property type="component" value="Unassembled WGS sequence"/>
</dbReference>
<comment type="caution">
    <text evidence="2">The sequence shown here is derived from an EMBL/GenBank/DDBJ whole genome shotgun (WGS) entry which is preliminary data.</text>
</comment>
<keyword evidence="1" id="KW-0812">Transmembrane</keyword>
<evidence type="ECO:0000313" key="3">
    <source>
        <dbReference type="Proteomes" id="UP000273022"/>
    </source>
</evidence>
<dbReference type="EMBL" id="QYYH01000109">
    <property type="protein sequence ID" value="RJY07877.1"/>
    <property type="molecule type" value="Genomic_DNA"/>
</dbReference>
<accession>A0A3A6TI78</accession>
<reference evidence="2 3" key="1">
    <citation type="submission" date="2018-09" db="EMBL/GenBank/DDBJ databases">
        <title>Phylogeny of the Shewanellaceae, and recommendation for two new genera, Pseudoshewanella and Parashewanella.</title>
        <authorList>
            <person name="Wang G."/>
        </authorList>
    </citation>
    <scope>NUCLEOTIDE SEQUENCE [LARGE SCALE GENOMIC DNA]</scope>
    <source>
        <strain evidence="2 3">KCTC 22492</strain>
    </source>
</reference>
<dbReference type="OrthoDB" id="7056878at2"/>
<proteinExistence type="predicted"/>
<keyword evidence="1" id="KW-0472">Membrane</keyword>
<evidence type="ECO:0000256" key="1">
    <source>
        <dbReference type="SAM" id="Phobius"/>
    </source>
</evidence>